<proteinExistence type="predicted"/>
<dbReference type="AlphaFoldDB" id="A0AAD4SBG6"/>
<accession>A0AAD4SBG6</accession>
<comment type="caution">
    <text evidence="1">The sequence shown here is derived from an EMBL/GenBank/DDBJ whole genome shotgun (WGS) entry which is preliminary data.</text>
</comment>
<evidence type="ECO:0000313" key="1">
    <source>
        <dbReference type="EMBL" id="KAI3878414.1"/>
    </source>
</evidence>
<organism evidence="1 2">
    <name type="scientific">Papaver atlanticum</name>
    <dbReference type="NCBI Taxonomy" id="357466"/>
    <lineage>
        <taxon>Eukaryota</taxon>
        <taxon>Viridiplantae</taxon>
        <taxon>Streptophyta</taxon>
        <taxon>Embryophyta</taxon>
        <taxon>Tracheophyta</taxon>
        <taxon>Spermatophyta</taxon>
        <taxon>Magnoliopsida</taxon>
        <taxon>Ranunculales</taxon>
        <taxon>Papaveraceae</taxon>
        <taxon>Papaveroideae</taxon>
        <taxon>Papaver</taxon>
    </lineage>
</organism>
<evidence type="ECO:0000313" key="2">
    <source>
        <dbReference type="Proteomes" id="UP001202328"/>
    </source>
</evidence>
<reference evidence="1" key="1">
    <citation type="submission" date="2022-04" db="EMBL/GenBank/DDBJ databases">
        <title>A functionally conserved STORR gene fusion in Papaver species that diverged 16.8 million years ago.</title>
        <authorList>
            <person name="Catania T."/>
        </authorList>
    </citation>
    <scope>NUCLEOTIDE SEQUENCE</scope>
    <source>
        <strain evidence="1">S-188037</strain>
    </source>
</reference>
<keyword evidence="2" id="KW-1185">Reference proteome</keyword>
<dbReference type="EMBL" id="JAJJMB010012308">
    <property type="protein sequence ID" value="KAI3878414.1"/>
    <property type="molecule type" value="Genomic_DNA"/>
</dbReference>
<sequence length="83" mass="9118">MSKQIESFAASGQQISIAILSRVINTSISFVLNVFGRELPLVDSRVILKWHGLLKTTGRSFAASGQGSLIALFRWKKEIKVNG</sequence>
<gene>
    <name evidence="1" type="ORF">MKW98_001829</name>
</gene>
<protein>
    <submittedName>
        <fullName evidence="1">Uncharacterized protein</fullName>
    </submittedName>
</protein>
<feature type="non-terminal residue" evidence="1">
    <location>
        <position position="83"/>
    </location>
</feature>
<name>A0AAD4SBG6_9MAGN</name>
<dbReference type="Proteomes" id="UP001202328">
    <property type="component" value="Unassembled WGS sequence"/>
</dbReference>